<comment type="caution">
    <text evidence="2">The sequence shown here is derived from an EMBL/GenBank/DDBJ whole genome shotgun (WGS) entry which is preliminary data.</text>
</comment>
<evidence type="ECO:0000313" key="3">
    <source>
        <dbReference type="Proteomes" id="UP001175000"/>
    </source>
</evidence>
<feature type="region of interest" description="Disordered" evidence="1">
    <location>
        <begin position="46"/>
        <end position="74"/>
    </location>
</feature>
<dbReference type="AlphaFoldDB" id="A0AA39WJ69"/>
<sequence>MRCRPCQRFLGSHVLSSSWAGPAPTSPAQTVSLSLLTRSCHPAAATAAPGRPLGTPLHPRHPCSDGLPNVPKRLGETRVTRRSWLWDCVVQRSRSPSTPVPPLPRPLLGAPGEMRGARSA</sequence>
<feature type="region of interest" description="Disordered" evidence="1">
    <location>
        <begin position="93"/>
        <end position="120"/>
    </location>
</feature>
<name>A0AA39WJ69_9PEZI</name>
<accession>A0AA39WJ69</accession>
<dbReference type="Proteomes" id="UP001175000">
    <property type="component" value="Unassembled WGS sequence"/>
</dbReference>
<evidence type="ECO:0000256" key="1">
    <source>
        <dbReference type="SAM" id="MobiDB-lite"/>
    </source>
</evidence>
<reference evidence="2" key="1">
    <citation type="submission" date="2023-06" db="EMBL/GenBank/DDBJ databases">
        <title>Genome-scale phylogeny and comparative genomics of the fungal order Sordariales.</title>
        <authorList>
            <consortium name="Lawrence Berkeley National Laboratory"/>
            <person name="Hensen N."/>
            <person name="Bonometti L."/>
            <person name="Westerberg I."/>
            <person name="Brannstrom I.O."/>
            <person name="Guillou S."/>
            <person name="Cros-Aarteil S."/>
            <person name="Calhoun S."/>
            <person name="Haridas S."/>
            <person name="Kuo A."/>
            <person name="Mondo S."/>
            <person name="Pangilinan J."/>
            <person name="Riley R."/>
            <person name="Labutti K."/>
            <person name="Andreopoulos B."/>
            <person name="Lipzen A."/>
            <person name="Chen C."/>
            <person name="Yanf M."/>
            <person name="Daum C."/>
            <person name="Ng V."/>
            <person name="Clum A."/>
            <person name="Steindorff A."/>
            <person name="Ohm R."/>
            <person name="Martin F."/>
            <person name="Silar P."/>
            <person name="Natvig D."/>
            <person name="Lalanne C."/>
            <person name="Gautier V."/>
            <person name="Ament-Velasquez S.L."/>
            <person name="Kruys A."/>
            <person name="Hutchinson M.I."/>
            <person name="Powell A.J."/>
            <person name="Barry K."/>
            <person name="Miller A.N."/>
            <person name="Grigoriev I.V."/>
            <person name="Debuchy R."/>
            <person name="Gladieux P."/>
            <person name="Thoren M.H."/>
            <person name="Johannesson H."/>
        </authorList>
    </citation>
    <scope>NUCLEOTIDE SEQUENCE</scope>
    <source>
        <strain evidence="2">CBS 606.72</strain>
    </source>
</reference>
<protein>
    <submittedName>
        <fullName evidence="2">Uncharacterized protein</fullName>
    </submittedName>
</protein>
<dbReference type="EMBL" id="JAULSU010000005">
    <property type="protein sequence ID" value="KAK0616408.1"/>
    <property type="molecule type" value="Genomic_DNA"/>
</dbReference>
<organism evidence="2 3">
    <name type="scientific">Immersiella caudata</name>
    <dbReference type="NCBI Taxonomy" id="314043"/>
    <lineage>
        <taxon>Eukaryota</taxon>
        <taxon>Fungi</taxon>
        <taxon>Dikarya</taxon>
        <taxon>Ascomycota</taxon>
        <taxon>Pezizomycotina</taxon>
        <taxon>Sordariomycetes</taxon>
        <taxon>Sordariomycetidae</taxon>
        <taxon>Sordariales</taxon>
        <taxon>Lasiosphaeriaceae</taxon>
        <taxon>Immersiella</taxon>
    </lineage>
</organism>
<proteinExistence type="predicted"/>
<keyword evidence="3" id="KW-1185">Reference proteome</keyword>
<gene>
    <name evidence="2" type="ORF">B0T14DRAFT_246304</name>
</gene>
<evidence type="ECO:0000313" key="2">
    <source>
        <dbReference type="EMBL" id="KAK0616408.1"/>
    </source>
</evidence>